<organism evidence="2 3">
    <name type="scientific">Candidatus Campbellbacteria bacterium CG22_combo_CG10-13_8_21_14_all_43_18</name>
    <dbReference type="NCBI Taxonomy" id="1974530"/>
    <lineage>
        <taxon>Bacteria</taxon>
        <taxon>Candidatus Campbelliibacteriota</taxon>
    </lineage>
</organism>
<keyword evidence="1" id="KW-1133">Transmembrane helix</keyword>
<sequence length="65" mass="6845">MGILLKVSLKIMIGGSHGKLAPLFLLLIAIIFLLGGLGVFDQAFVGVAWPILLGVLALIWMGEGK</sequence>
<feature type="transmembrane region" description="Helical" evidence="1">
    <location>
        <begin position="43"/>
        <end position="62"/>
    </location>
</feature>
<comment type="caution">
    <text evidence="2">The sequence shown here is derived from an EMBL/GenBank/DDBJ whole genome shotgun (WGS) entry which is preliminary data.</text>
</comment>
<reference evidence="2 3" key="1">
    <citation type="submission" date="2017-09" db="EMBL/GenBank/DDBJ databases">
        <title>Depth-based differentiation of microbial function through sediment-hosted aquifers and enrichment of novel symbionts in the deep terrestrial subsurface.</title>
        <authorList>
            <person name="Probst A.J."/>
            <person name="Ladd B."/>
            <person name="Jarett J.K."/>
            <person name="Geller-Mcgrath D.E."/>
            <person name="Sieber C.M."/>
            <person name="Emerson J.B."/>
            <person name="Anantharaman K."/>
            <person name="Thomas B.C."/>
            <person name="Malmstrom R."/>
            <person name="Stieglmeier M."/>
            <person name="Klingl A."/>
            <person name="Woyke T."/>
            <person name="Ryan C.M."/>
            <person name="Banfield J.F."/>
        </authorList>
    </citation>
    <scope>NUCLEOTIDE SEQUENCE [LARGE SCALE GENOMIC DNA]</scope>
    <source>
        <strain evidence="2">CG22_combo_CG10-13_8_21_14_all_43_18</strain>
    </source>
</reference>
<dbReference type="Proteomes" id="UP000231276">
    <property type="component" value="Unassembled WGS sequence"/>
</dbReference>
<keyword evidence="1" id="KW-0472">Membrane</keyword>
<evidence type="ECO:0008006" key="4">
    <source>
        <dbReference type="Google" id="ProtNLM"/>
    </source>
</evidence>
<evidence type="ECO:0000313" key="3">
    <source>
        <dbReference type="Proteomes" id="UP000231276"/>
    </source>
</evidence>
<feature type="transmembrane region" description="Helical" evidence="1">
    <location>
        <begin position="20"/>
        <end position="37"/>
    </location>
</feature>
<evidence type="ECO:0000313" key="2">
    <source>
        <dbReference type="EMBL" id="PIP86251.1"/>
    </source>
</evidence>
<name>A0A2H0DW82_9BACT</name>
<dbReference type="AlphaFoldDB" id="A0A2H0DW82"/>
<keyword evidence="1" id="KW-0812">Transmembrane</keyword>
<protein>
    <recommendedName>
        <fullName evidence="4">DUF5668 domain-containing protein</fullName>
    </recommendedName>
</protein>
<gene>
    <name evidence="2" type="ORF">COW82_03070</name>
</gene>
<proteinExistence type="predicted"/>
<dbReference type="EMBL" id="PCTS01000043">
    <property type="protein sequence ID" value="PIP86251.1"/>
    <property type="molecule type" value="Genomic_DNA"/>
</dbReference>
<evidence type="ECO:0000256" key="1">
    <source>
        <dbReference type="SAM" id="Phobius"/>
    </source>
</evidence>
<accession>A0A2H0DW82</accession>